<proteinExistence type="predicted"/>
<gene>
    <name evidence="1" type="ORF">IscW_ISCW011401</name>
</gene>
<organism>
    <name type="scientific">Ixodes scapularis</name>
    <name type="common">Black-legged tick</name>
    <name type="synonym">Deer tick</name>
    <dbReference type="NCBI Taxonomy" id="6945"/>
    <lineage>
        <taxon>Eukaryota</taxon>
        <taxon>Metazoa</taxon>
        <taxon>Ecdysozoa</taxon>
        <taxon>Arthropoda</taxon>
        <taxon>Chelicerata</taxon>
        <taxon>Arachnida</taxon>
        <taxon>Acari</taxon>
        <taxon>Parasitiformes</taxon>
        <taxon>Ixodida</taxon>
        <taxon>Ixodoidea</taxon>
        <taxon>Ixodidae</taxon>
        <taxon>Ixodinae</taxon>
        <taxon>Ixodes</taxon>
    </lineage>
</organism>
<sequence>MDSSSKWNYIRGIQDKKGTNKTISFVINAMQFLFRMEDVDDHMYRERGQLQQIVTTDLELRFFLVLMAGHAFSCCD</sequence>
<dbReference type="EMBL" id="ABJB010870114">
    <property type="status" value="NOT_ANNOTATED_CDS"/>
    <property type="molecule type" value="Genomic_DNA"/>
</dbReference>
<dbReference type="HOGENOM" id="CLU_2657241_0_0_1"/>
<reference evidence="1 3" key="1">
    <citation type="submission" date="2008-03" db="EMBL/GenBank/DDBJ databases">
        <title>Annotation of Ixodes scapularis.</title>
        <authorList>
            <consortium name="Ixodes scapularis Genome Project Consortium"/>
            <person name="Caler E."/>
            <person name="Hannick L.I."/>
            <person name="Bidwell S."/>
            <person name="Joardar V."/>
            <person name="Thiagarajan M."/>
            <person name="Amedeo P."/>
            <person name="Galinsky K.J."/>
            <person name="Schobel S."/>
            <person name="Inman J."/>
            <person name="Hostetler J."/>
            <person name="Miller J."/>
            <person name="Hammond M."/>
            <person name="Megy K."/>
            <person name="Lawson D."/>
            <person name="Kodira C."/>
            <person name="Sutton G."/>
            <person name="Meyer J."/>
            <person name="Hill C.A."/>
            <person name="Birren B."/>
            <person name="Nene V."/>
            <person name="Collins F."/>
            <person name="Alarcon-Chaidez F."/>
            <person name="Wikel S."/>
            <person name="Strausberg R."/>
        </authorList>
    </citation>
    <scope>NUCLEOTIDE SEQUENCE [LARGE SCALE GENOMIC DNA]</scope>
    <source>
        <strain evidence="3">Wikel</strain>
        <strain evidence="1">Wikel colony</strain>
    </source>
</reference>
<keyword evidence="3" id="KW-1185">Reference proteome</keyword>
<dbReference type="VEuPathDB" id="VectorBase:ISCW011401"/>
<dbReference type="EnsemblMetazoa" id="ISCW011401-RA">
    <property type="protein sequence ID" value="ISCW011401-PA"/>
    <property type="gene ID" value="ISCW011401"/>
</dbReference>
<dbReference type="AlphaFoldDB" id="B7Q565"/>
<evidence type="ECO:0000313" key="3">
    <source>
        <dbReference type="Proteomes" id="UP000001555"/>
    </source>
</evidence>
<evidence type="ECO:0000313" key="2">
    <source>
        <dbReference type="EnsemblMetazoa" id="ISCW011401-PA"/>
    </source>
</evidence>
<accession>B7Q565</accession>
<dbReference type="Proteomes" id="UP000001555">
    <property type="component" value="Unassembled WGS sequence"/>
</dbReference>
<dbReference type="VEuPathDB" id="VectorBase:ISCI011401"/>
<dbReference type="PaxDb" id="6945-B7Q565"/>
<reference evidence="2" key="2">
    <citation type="submission" date="2020-05" db="UniProtKB">
        <authorList>
            <consortium name="EnsemblMetazoa"/>
        </authorList>
    </citation>
    <scope>IDENTIFICATION</scope>
    <source>
        <strain evidence="2">wikel</strain>
    </source>
</reference>
<evidence type="ECO:0000313" key="1">
    <source>
        <dbReference type="EMBL" id="EEC13987.1"/>
    </source>
</evidence>
<name>B7Q565_IXOSC</name>
<protein>
    <submittedName>
        <fullName evidence="1 2">Uncharacterized protein</fullName>
    </submittedName>
</protein>
<dbReference type="EMBL" id="DS859680">
    <property type="protein sequence ID" value="EEC13987.1"/>
    <property type="molecule type" value="Genomic_DNA"/>
</dbReference>
<dbReference type="EMBL" id="ABJB010590123">
    <property type="status" value="NOT_ANNOTATED_CDS"/>
    <property type="molecule type" value="Genomic_DNA"/>
</dbReference>
<dbReference type="InParanoid" id="B7Q565"/>